<dbReference type="Proteomes" id="UP000064525">
    <property type="component" value="Chromosome I"/>
</dbReference>
<dbReference type="PATRIC" id="fig|76936.10.peg.210"/>
<accession>A0A0S4PS31</accession>
<dbReference type="RefSeq" id="WP_162845599.1">
    <property type="nucleotide sequence ID" value="NZ_CAOMJD010000023.1"/>
</dbReference>
<name>A0A0S4PS31_9HELI</name>
<dbReference type="EMBL" id="LN907858">
    <property type="protein sequence ID" value="CUU39103.1"/>
    <property type="molecule type" value="Genomic_DNA"/>
</dbReference>
<gene>
    <name evidence="1" type="ORF">BN2458_PEG0216</name>
</gene>
<reference evidence="2" key="1">
    <citation type="submission" date="2015-11" db="EMBL/GenBank/DDBJ databases">
        <authorList>
            <person name="Anvar S.Y."/>
        </authorList>
    </citation>
    <scope>NUCLEOTIDE SEQUENCE [LARGE SCALE GENOMIC DNA]</scope>
</reference>
<sequence length="50" mass="5666">MKLRTWAKSKGLSERDIGLLNQISYGLTKGKRGRAKELKEMLEADGFRIA</sequence>
<evidence type="ECO:0000313" key="1">
    <source>
        <dbReference type="EMBL" id="CUU39103.1"/>
    </source>
</evidence>
<evidence type="ECO:0000313" key="2">
    <source>
        <dbReference type="Proteomes" id="UP000064525"/>
    </source>
</evidence>
<proteinExistence type="predicted"/>
<dbReference type="GeneID" id="78152282"/>
<dbReference type="AlphaFoldDB" id="A0A0S4PS31"/>
<organism evidence="1 2">
    <name type="scientific">Helicobacter typhlonius</name>
    <dbReference type="NCBI Taxonomy" id="76936"/>
    <lineage>
        <taxon>Bacteria</taxon>
        <taxon>Pseudomonadati</taxon>
        <taxon>Campylobacterota</taxon>
        <taxon>Epsilonproteobacteria</taxon>
        <taxon>Campylobacterales</taxon>
        <taxon>Helicobacteraceae</taxon>
        <taxon>Helicobacter</taxon>
    </lineage>
</organism>
<protein>
    <submittedName>
        <fullName evidence="1">Uncharacterized protein</fullName>
    </submittedName>
</protein>
<dbReference type="KEGG" id="hty:BN2458_PEG0216"/>